<keyword evidence="3" id="KW-0067">ATP-binding</keyword>
<dbReference type="PANTHER" id="PTHR36510">
    <property type="entry name" value="GLUTAMATE--CYSTEINE LIGASE 2-RELATED"/>
    <property type="match status" value="1"/>
</dbReference>
<keyword evidence="5" id="KW-1185">Reference proteome</keyword>
<evidence type="ECO:0000256" key="1">
    <source>
        <dbReference type="ARBA" id="ARBA00022598"/>
    </source>
</evidence>
<dbReference type="SUPFAM" id="SSF55931">
    <property type="entry name" value="Glutamine synthetase/guanido kinase"/>
    <property type="match status" value="1"/>
</dbReference>
<evidence type="ECO:0000256" key="3">
    <source>
        <dbReference type="ARBA" id="ARBA00022840"/>
    </source>
</evidence>
<dbReference type="NCBIfam" id="TIGR02050">
    <property type="entry name" value="gshA_cyan_rel"/>
    <property type="match status" value="1"/>
</dbReference>
<keyword evidence="2" id="KW-0547">Nucleotide-binding</keyword>
<organism evidence="4 5">
    <name type="scientific">Arcobacter roscoffensis</name>
    <dbReference type="NCBI Taxonomy" id="2961520"/>
    <lineage>
        <taxon>Bacteria</taxon>
        <taxon>Pseudomonadati</taxon>
        <taxon>Campylobacterota</taxon>
        <taxon>Epsilonproteobacteria</taxon>
        <taxon>Campylobacterales</taxon>
        <taxon>Arcobacteraceae</taxon>
        <taxon>Arcobacter</taxon>
    </lineage>
</organism>
<dbReference type="InterPro" id="IPR011793">
    <property type="entry name" value="YbdK"/>
</dbReference>
<dbReference type="RefSeq" id="WP_254576891.1">
    <property type="nucleotide sequence ID" value="NZ_CP100595.1"/>
</dbReference>
<dbReference type="PANTHER" id="PTHR36510:SF1">
    <property type="entry name" value="GLUTAMATE--CYSTEINE LIGASE 2-RELATED"/>
    <property type="match status" value="1"/>
</dbReference>
<name>A0ABY5E4D3_9BACT</name>
<sequence>MGAELELRILNADDLNCANEYDYFKENISARFKDNITSEFLQCMLEINTPVFNNLSDLIKYFKEITLELNSLASKKNLLLQSSGSSALKQEHLELSSNKRYQELSNEHKILLDDFSICGLHVHVGFKNFDKALKAYNFSLSYMPIFLALSASSVYSNGQDTGIHSYRTKVFDRLPKASIPEYFTSYTQMKNVYNVLYKTEVIQSEKDVWWDVRIQPSFKTIEFRVCDAINDFDRLEIIIGLFRGICKLSQLKEVSFEPMQVLKQNMWKASRYSMNANFICKSQQKTIREVTNKLIDELYEHHIISDEFMDKAREIVSKNSIAQDMIEIYEKTNDLREVEKIGVIK</sequence>
<protein>
    <submittedName>
        <fullName evidence="4">YbdK family carboxylate-amine ligase</fullName>
    </submittedName>
</protein>
<dbReference type="Proteomes" id="UP001060012">
    <property type="component" value="Chromosome"/>
</dbReference>
<reference evidence="4" key="1">
    <citation type="submission" date="2022-07" db="EMBL/GenBank/DDBJ databases">
        <title>Arcobacter roscoffensis sp. nov., a marine bacterium isolated from coastal seawater collected from Roscoff, France.</title>
        <authorList>
            <person name="Pascual J."/>
            <person name="Lepeaux C."/>
            <person name="Methner A."/>
            <person name="Overmann J."/>
        </authorList>
    </citation>
    <scope>NUCLEOTIDE SEQUENCE</scope>
    <source>
        <strain evidence="4">ARW1-2F2</strain>
    </source>
</reference>
<gene>
    <name evidence="4" type="ORF">NJU99_01055</name>
</gene>
<dbReference type="EMBL" id="CP100595">
    <property type="protein sequence ID" value="UTJ06712.1"/>
    <property type="molecule type" value="Genomic_DNA"/>
</dbReference>
<evidence type="ECO:0000313" key="5">
    <source>
        <dbReference type="Proteomes" id="UP001060012"/>
    </source>
</evidence>
<accession>A0ABY5E4D3</accession>
<dbReference type="InterPro" id="IPR006336">
    <property type="entry name" value="GCS2"/>
</dbReference>
<dbReference type="Pfam" id="PF04107">
    <property type="entry name" value="GCS2"/>
    <property type="match status" value="1"/>
</dbReference>
<dbReference type="InterPro" id="IPR014746">
    <property type="entry name" value="Gln_synth/guanido_kin_cat_dom"/>
</dbReference>
<dbReference type="Gene3D" id="3.30.590.20">
    <property type="match status" value="1"/>
</dbReference>
<evidence type="ECO:0000256" key="2">
    <source>
        <dbReference type="ARBA" id="ARBA00022741"/>
    </source>
</evidence>
<dbReference type="GO" id="GO:0016874">
    <property type="term" value="F:ligase activity"/>
    <property type="evidence" value="ECO:0007669"/>
    <property type="project" value="UniProtKB-KW"/>
</dbReference>
<proteinExistence type="predicted"/>
<evidence type="ECO:0000313" key="4">
    <source>
        <dbReference type="EMBL" id="UTJ06712.1"/>
    </source>
</evidence>
<dbReference type="InterPro" id="IPR050141">
    <property type="entry name" value="GCL_type2/YbdK_subfam"/>
</dbReference>
<keyword evidence="1 4" id="KW-0436">Ligase</keyword>